<dbReference type="OrthoDB" id="10254444at2759"/>
<evidence type="ECO:0000256" key="1">
    <source>
        <dbReference type="SAM" id="SignalP"/>
    </source>
</evidence>
<evidence type="ECO:0000313" key="2">
    <source>
        <dbReference type="EMBL" id="KAA6402725.1"/>
    </source>
</evidence>
<feature type="signal peptide" evidence="1">
    <location>
        <begin position="1"/>
        <end position="17"/>
    </location>
</feature>
<dbReference type="Proteomes" id="UP000324800">
    <property type="component" value="Unassembled WGS sequence"/>
</dbReference>
<dbReference type="PANTHER" id="PTHR46066">
    <property type="entry name" value="CHITINASE DOMAIN-CONTAINING PROTEIN 1 FAMILY MEMBER"/>
    <property type="match status" value="1"/>
</dbReference>
<dbReference type="Gene3D" id="3.20.20.80">
    <property type="entry name" value="Glycosidases"/>
    <property type="match status" value="1"/>
</dbReference>
<evidence type="ECO:0000313" key="3">
    <source>
        <dbReference type="Proteomes" id="UP000324800"/>
    </source>
</evidence>
<proteinExistence type="predicted"/>
<dbReference type="GO" id="GO:0012505">
    <property type="term" value="C:endomembrane system"/>
    <property type="evidence" value="ECO:0007669"/>
    <property type="project" value="TreeGrafter"/>
</dbReference>
<dbReference type="AlphaFoldDB" id="A0A5J4X7Y3"/>
<protein>
    <recommendedName>
        <fullName evidence="4">GH18 domain-containing protein</fullName>
    </recommendedName>
</protein>
<keyword evidence="1" id="KW-0732">Signal</keyword>
<comment type="caution">
    <text evidence="2">The sequence shown here is derived from an EMBL/GenBank/DDBJ whole genome shotgun (WGS) entry which is preliminary data.</text>
</comment>
<name>A0A5J4X7Y3_9EUKA</name>
<dbReference type="EMBL" id="SNRW01000195">
    <property type="protein sequence ID" value="KAA6402725.1"/>
    <property type="molecule type" value="Genomic_DNA"/>
</dbReference>
<dbReference type="PANTHER" id="PTHR46066:SF2">
    <property type="entry name" value="CHITINASE DOMAIN-CONTAINING PROTEIN 1"/>
    <property type="match status" value="1"/>
</dbReference>
<dbReference type="GO" id="GO:0070492">
    <property type="term" value="F:oligosaccharide binding"/>
    <property type="evidence" value="ECO:0007669"/>
    <property type="project" value="TreeGrafter"/>
</dbReference>
<feature type="chain" id="PRO_5023805208" description="GH18 domain-containing protein" evidence="1">
    <location>
        <begin position="18"/>
        <end position="462"/>
    </location>
</feature>
<organism evidence="2 3">
    <name type="scientific">Streblomastix strix</name>
    <dbReference type="NCBI Taxonomy" id="222440"/>
    <lineage>
        <taxon>Eukaryota</taxon>
        <taxon>Metamonada</taxon>
        <taxon>Preaxostyla</taxon>
        <taxon>Oxymonadida</taxon>
        <taxon>Streblomastigidae</taxon>
        <taxon>Streblomastix</taxon>
    </lineage>
</organism>
<sequence length="462" mass="52929">MLSILLLIAAVLNSTQIQQQQTNRYPLPLGLRRLRNPGESSIQIDDIQNAKTILQEFNFISQDKSSKSFSNKIFSFIRPNTSGFQEALEYLPKFSILSPRWYSIKSQGSLHGQENVDESWIQQVRELGTKADENTSRSPIICPSVTFANWTKYEFIDFAQSKIEIREIYDALLHECKLRDYDGLHLNLGNLLYDPIIDDPTDQSTIGQSIKGTFAFLRMIGSRFHDEGLRLYVSVAPNNQGSGSDIPQNSTAFFSTPYYSSYNEMLQLTGNPRIPHTVTQQLLVEDDIDGVIIEPFPLRKKNCRSLSPFNPVVRTSMLYLNKAGVNPHSPDSEQDKEQQQIYGHNEYILDSMIRLGPSKRPPPQRVFFGLSFLGVVTSKGRFVEYLDKDQFLYILSHFKTETGWDSIDREQWFMYKQNGIDYKVYFPSIKGLKQRIDMAFQFGCGVAVFNLGDGLDYFMDLL</sequence>
<evidence type="ECO:0008006" key="4">
    <source>
        <dbReference type="Google" id="ProtNLM"/>
    </source>
</evidence>
<gene>
    <name evidence="2" type="ORF">EZS28_001748</name>
</gene>
<reference evidence="2 3" key="1">
    <citation type="submission" date="2019-03" db="EMBL/GenBank/DDBJ databases">
        <title>Single cell metagenomics reveals metabolic interactions within the superorganism composed of flagellate Streblomastix strix and complex community of Bacteroidetes bacteria on its surface.</title>
        <authorList>
            <person name="Treitli S.C."/>
            <person name="Kolisko M."/>
            <person name="Husnik F."/>
            <person name="Keeling P."/>
            <person name="Hampl V."/>
        </authorList>
    </citation>
    <scope>NUCLEOTIDE SEQUENCE [LARGE SCALE GENOMIC DNA]</scope>
    <source>
        <strain evidence="2">ST1C</strain>
    </source>
</reference>
<accession>A0A5J4X7Y3</accession>